<dbReference type="Proteomes" id="UP000011586">
    <property type="component" value="Unassembled WGS sequence"/>
</dbReference>
<evidence type="ECO:0000313" key="3">
    <source>
        <dbReference type="Proteomes" id="UP000011586"/>
    </source>
</evidence>
<dbReference type="Pfam" id="PF13676">
    <property type="entry name" value="TIR_2"/>
    <property type="match status" value="1"/>
</dbReference>
<organism evidence="2 3">
    <name type="scientific">Halorubrum californiense DSM 19288</name>
    <dbReference type="NCBI Taxonomy" id="1227465"/>
    <lineage>
        <taxon>Archaea</taxon>
        <taxon>Methanobacteriati</taxon>
        <taxon>Methanobacteriota</taxon>
        <taxon>Stenosarchaea group</taxon>
        <taxon>Halobacteria</taxon>
        <taxon>Halobacteriales</taxon>
        <taxon>Haloferacaceae</taxon>
        <taxon>Halorubrum</taxon>
    </lineage>
</organism>
<dbReference type="SUPFAM" id="SSF52200">
    <property type="entry name" value="Toll/Interleukin receptor TIR domain"/>
    <property type="match status" value="1"/>
</dbReference>
<dbReference type="OrthoDB" id="384227at2157"/>
<dbReference type="Gene3D" id="3.40.50.10140">
    <property type="entry name" value="Toll/interleukin-1 receptor homology (TIR) domain"/>
    <property type="match status" value="1"/>
</dbReference>
<feature type="domain" description="TIR" evidence="1">
    <location>
        <begin position="5"/>
        <end position="81"/>
    </location>
</feature>
<name>M0EGU2_9EURY</name>
<comment type="caution">
    <text evidence="2">The sequence shown here is derived from an EMBL/GenBank/DDBJ whole genome shotgun (WGS) entry which is preliminary data.</text>
</comment>
<dbReference type="GO" id="GO:0007165">
    <property type="term" value="P:signal transduction"/>
    <property type="evidence" value="ECO:0007669"/>
    <property type="project" value="InterPro"/>
</dbReference>
<keyword evidence="3" id="KW-1185">Reference proteome</keyword>
<gene>
    <name evidence="2" type="ORF">C463_04916</name>
</gene>
<evidence type="ECO:0000313" key="2">
    <source>
        <dbReference type="EMBL" id="ELZ46102.1"/>
    </source>
</evidence>
<dbReference type="RefSeq" id="WP_008441560.1">
    <property type="nucleotide sequence ID" value="NZ_AOJK01000024.1"/>
</dbReference>
<evidence type="ECO:0000259" key="1">
    <source>
        <dbReference type="Pfam" id="PF13676"/>
    </source>
</evidence>
<proteinExistence type="predicted"/>
<reference evidence="2 3" key="1">
    <citation type="journal article" date="2014" name="PLoS Genet.">
        <title>Phylogenetically driven sequencing of extremely halophilic archaea reveals strategies for static and dynamic osmo-response.</title>
        <authorList>
            <person name="Becker E.A."/>
            <person name="Seitzer P.M."/>
            <person name="Tritt A."/>
            <person name="Larsen D."/>
            <person name="Krusor M."/>
            <person name="Yao A.I."/>
            <person name="Wu D."/>
            <person name="Madern D."/>
            <person name="Eisen J.A."/>
            <person name="Darling A.E."/>
            <person name="Facciotti M.T."/>
        </authorList>
    </citation>
    <scope>NUCLEOTIDE SEQUENCE [LARGE SCALE GENOMIC DNA]</scope>
    <source>
        <strain evidence="2 3">DSM 19288</strain>
    </source>
</reference>
<dbReference type="InterPro" id="IPR035897">
    <property type="entry name" value="Toll_tir_struct_dom_sf"/>
</dbReference>
<dbReference type="STRING" id="1227465.C463_04916"/>
<sequence>MSGKVFISHSRRDEELVDRIDRALDLVGYDTLIYEWENIPEEEPDREAIKQKMSECDACFVFPTPTVREQKVTPAWLIAESSIAGDQNIPTAIFKEQGDSYEINFPYFDILVVYDRAELPLQLQERIEELMDAQGNEAAGAIGGGLLGVAAVGTGGAALVGALIGAALSSGSDTAPQVQCPACEWAFTYWGDSDEFRCPHCHTEMDSTSHAIGEED</sequence>
<dbReference type="EMBL" id="AOJK01000024">
    <property type="protein sequence ID" value="ELZ46102.1"/>
    <property type="molecule type" value="Genomic_DNA"/>
</dbReference>
<accession>M0EGU2</accession>
<protein>
    <recommendedName>
        <fullName evidence="1">TIR domain-containing protein</fullName>
    </recommendedName>
</protein>
<dbReference type="AlphaFoldDB" id="M0EGU2"/>
<dbReference type="InterPro" id="IPR000157">
    <property type="entry name" value="TIR_dom"/>
</dbReference>